<dbReference type="Proteomes" id="UP000652761">
    <property type="component" value="Unassembled WGS sequence"/>
</dbReference>
<gene>
    <name evidence="1" type="ORF">Taro_022076</name>
</gene>
<evidence type="ECO:0000313" key="2">
    <source>
        <dbReference type="Proteomes" id="UP000652761"/>
    </source>
</evidence>
<proteinExistence type="predicted"/>
<reference evidence="1" key="1">
    <citation type="submission" date="2017-07" db="EMBL/GenBank/DDBJ databases">
        <title>Taro Niue Genome Assembly and Annotation.</title>
        <authorList>
            <person name="Atibalentja N."/>
            <person name="Keating K."/>
            <person name="Fields C.J."/>
        </authorList>
    </citation>
    <scope>NUCLEOTIDE SEQUENCE</scope>
    <source>
        <strain evidence="1">Niue_2</strain>
        <tissue evidence="1">Leaf</tissue>
    </source>
</reference>
<dbReference type="EMBL" id="NMUH01001154">
    <property type="protein sequence ID" value="MQL89508.1"/>
    <property type="molecule type" value="Genomic_DNA"/>
</dbReference>
<sequence length="106" mass="12138">MNDIVLKSSLCAPFRNDYGGFGENNSLEFFKVNLGPVIYVQRREADLLLWKEILGTLLHGLEIANVYSLLQFCLFLFYSSPVSKLNDLEEIFDVSMVILSSKMTYM</sequence>
<name>A0A843V0Q0_COLES</name>
<dbReference type="AlphaFoldDB" id="A0A843V0Q0"/>
<keyword evidence="2" id="KW-1185">Reference proteome</keyword>
<organism evidence="1 2">
    <name type="scientific">Colocasia esculenta</name>
    <name type="common">Wild taro</name>
    <name type="synonym">Arum esculentum</name>
    <dbReference type="NCBI Taxonomy" id="4460"/>
    <lineage>
        <taxon>Eukaryota</taxon>
        <taxon>Viridiplantae</taxon>
        <taxon>Streptophyta</taxon>
        <taxon>Embryophyta</taxon>
        <taxon>Tracheophyta</taxon>
        <taxon>Spermatophyta</taxon>
        <taxon>Magnoliopsida</taxon>
        <taxon>Liliopsida</taxon>
        <taxon>Araceae</taxon>
        <taxon>Aroideae</taxon>
        <taxon>Colocasieae</taxon>
        <taxon>Colocasia</taxon>
    </lineage>
</organism>
<comment type="caution">
    <text evidence="1">The sequence shown here is derived from an EMBL/GenBank/DDBJ whole genome shotgun (WGS) entry which is preliminary data.</text>
</comment>
<evidence type="ECO:0000313" key="1">
    <source>
        <dbReference type="EMBL" id="MQL89508.1"/>
    </source>
</evidence>
<accession>A0A843V0Q0</accession>
<protein>
    <submittedName>
        <fullName evidence="1">Uncharacterized protein</fullName>
    </submittedName>
</protein>